<comment type="cofactor">
    <cofactor evidence="8">
        <name>Mg(2+)</name>
        <dbReference type="ChEBI" id="CHEBI:18420"/>
    </cofactor>
    <text evidence="8">Binds 1 Mg(2+) ion per subunit.</text>
</comment>
<comment type="function">
    <text evidence="8">Catalyzes the conversion of glucosamine-6-phosphate to glucosamine-1-phosphate.</text>
</comment>
<reference evidence="13 14" key="1">
    <citation type="submission" date="2019-06" db="EMBL/GenBank/DDBJ databases">
        <authorList>
            <person name="Jiang L."/>
        </authorList>
    </citation>
    <scope>NUCLEOTIDE SEQUENCE [LARGE SCALE GENOMIC DNA]</scope>
    <source>
        <strain evidence="13 14">YIM 48858</strain>
    </source>
</reference>
<dbReference type="HAMAP" id="MF_01554_B">
    <property type="entry name" value="GlmM_B"/>
    <property type="match status" value="1"/>
</dbReference>
<feature type="binding site" evidence="8">
    <location>
        <position position="250"/>
    </location>
    <ligand>
        <name>Mg(2+)</name>
        <dbReference type="ChEBI" id="CHEBI:18420"/>
    </ligand>
</feature>
<comment type="similarity">
    <text evidence="1 8">Belongs to the phosphohexose mutase family.</text>
</comment>
<feature type="domain" description="Alpha-D-phosphohexomutase C-terminal" evidence="9">
    <location>
        <begin position="383"/>
        <end position="445"/>
    </location>
</feature>
<dbReference type="SUPFAM" id="SSF55957">
    <property type="entry name" value="Phosphoglucomutase, C-terminal domain"/>
    <property type="match status" value="1"/>
</dbReference>
<evidence type="ECO:0000313" key="13">
    <source>
        <dbReference type="EMBL" id="TNC74971.1"/>
    </source>
</evidence>
<accession>A0A5C4NJJ6</accession>
<keyword evidence="4 8" id="KW-0460">Magnesium</keyword>
<comment type="catalytic activity">
    <reaction evidence="8">
        <text>alpha-D-glucosamine 1-phosphate = D-glucosamine 6-phosphate</text>
        <dbReference type="Rhea" id="RHEA:23424"/>
        <dbReference type="ChEBI" id="CHEBI:58516"/>
        <dbReference type="ChEBI" id="CHEBI:58725"/>
        <dbReference type="EC" id="5.4.2.10"/>
    </reaction>
</comment>
<evidence type="ECO:0000256" key="2">
    <source>
        <dbReference type="ARBA" id="ARBA00022553"/>
    </source>
</evidence>
<dbReference type="FunFam" id="3.40.120.10:FF:000002">
    <property type="entry name" value="Phosphoglucosamine mutase"/>
    <property type="match status" value="1"/>
</dbReference>
<dbReference type="Gene3D" id="3.40.120.10">
    <property type="entry name" value="Alpha-D-Glucose-1,6-Bisphosphate, subunit A, domain 3"/>
    <property type="match status" value="3"/>
</dbReference>
<feature type="active site" description="Phosphoserine intermediate" evidence="8">
    <location>
        <position position="109"/>
    </location>
</feature>
<keyword evidence="2 8" id="KW-0597">Phosphoprotein</keyword>
<dbReference type="InterPro" id="IPR005843">
    <property type="entry name" value="A-D-PHexomutase_C"/>
</dbReference>
<evidence type="ECO:0000259" key="9">
    <source>
        <dbReference type="Pfam" id="PF00408"/>
    </source>
</evidence>
<dbReference type="GO" id="GO:0008966">
    <property type="term" value="F:phosphoglucosamine mutase activity"/>
    <property type="evidence" value="ECO:0007669"/>
    <property type="project" value="UniProtKB-UniRule"/>
</dbReference>
<organism evidence="13 14">
    <name type="scientific">Rubellimicrobium roseum</name>
    <dbReference type="NCBI Taxonomy" id="687525"/>
    <lineage>
        <taxon>Bacteria</taxon>
        <taxon>Pseudomonadati</taxon>
        <taxon>Pseudomonadota</taxon>
        <taxon>Alphaproteobacteria</taxon>
        <taxon>Rhodobacterales</taxon>
        <taxon>Roseobacteraceae</taxon>
        <taxon>Rubellimicrobium</taxon>
    </lineage>
</organism>
<dbReference type="InterPro" id="IPR005846">
    <property type="entry name" value="A-D-PHexomutase_a/b/a-III"/>
</dbReference>
<dbReference type="Pfam" id="PF02878">
    <property type="entry name" value="PGM_PMM_I"/>
    <property type="match status" value="1"/>
</dbReference>
<dbReference type="Pfam" id="PF02879">
    <property type="entry name" value="PGM_PMM_II"/>
    <property type="match status" value="1"/>
</dbReference>
<evidence type="ECO:0000259" key="11">
    <source>
        <dbReference type="Pfam" id="PF02879"/>
    </source>
</evidence>
<feature type="binding site" description="via phosphate group" evidence="8">
    <location>
        <position position="109"/>
    </location>
    <ligand>
        <name>Mg(2+)</name>
        <dbReference type="ChEBI" id="CHEBI:18420"/>
    </ligand>
</feature>
<dbReference type="AlphaFoldDB" id="A0A5C4NJJ6"/>
<feature type="modified residue" description="Phosphoserine" evidence="8">
    <location>
        <position position="109"/>
    </location>
</feature>
<evidence type="ECO:0000256" key="3">
    <source>
        <dbReference type="ARBA" id="ARBA00022723"/>
    </source>
</evidence>
<dbReference type="NCBIfam" id="TIGR01455">
    <property type="entry name" value="glmM"/>
    <property type="match status" value="1"/>
</dbReference>
<name>A0A5C4NJJ6_9RHOB</name>
<dbReference type="NCBIfam" id="NF008139">
    <property type="entry name" value="PRK10887.1"/>
    <property type="match status" value="1"/>
</dbReference>
<dbReference type="InterPro" id="IPR006352">
    <property type="entry name" value="GlmM_bact"/>
</dbReference>
<dbReference type="InterPro" id="IPR016055">
    <property type="entry name" value="A-D-PHexomutase_a/b/a-I/II/III"/>
</dbReference>
<feature type="domain" description="Alpha-D-phosphohexomutase alpha/beta/alpha" evidence="12">
    <location>
        <begin position="265"/>
        <end position="373"/>
    </location>
</feature>
<dbReference type="GO" id="GO:0005829">
    <property type="term" value="C:cytosol"/>
    <property type="evidence" value="ECO:0007669"/>
    <property type="project" value="TreeGrafter"/>
</dbReference>
<evidence type="ECO:0000256" key="6">
    <source>
        <dbReference type="ARBA" id="ARBA00066330"/>
    </source>
</evidence>
<dbReference type="Pfam" id="PF00408">
    <property type="entry name" value="PGM_PMM_IV"/>
    <property type="match status" value="1"/>
</dbReference>
<feature type="binding site" evidence="8">
    <location>
        <position position="252"/>
    </location>
    <ligand>
        <name>Mg(2+)</name>
        <dbReference type="ChEBI" id="CHEBI:18420"/>
    </ligand>
</feature>
<dbReference type="InterPro" id="IPR005844">
    <property type="entry name" value="A-D-PHexomutase_a/b/a-I"/>
</dbReference>
<dbReference type="EMBL" id="VDFV01000001">
    <property type="protein sequence ID" value="TNC74971.1"/>
    <property type="molecule type" value="Genomic_DNA"/>
</dbReference>
<dbReference type="PANTHER" id="PTHR42946:SF1">
    <property type="entry name" value="PHOSPHOGLUCOMUTASE (ALPHA-D-GLUCOSE-1,6-BISPHOSPHATE-DEPENDENT)"/>
    <property type="match status" value="1"/>
</dbReference>
<dbReference type="InterPro" id="IPR036900">
    <property type="entry name" value="A-D-PHexomutase_C_sf"/>
</dbReference>
<dbReference type="GO" id="GO:0000287">
    <property type="term" value="F:magnesium ion binding"/>
    <property type="evidence" value="ECO:0007669"/>
    <property type="project" value="UniProtKB-UniRule"/>
</dbReference>
<feature type="domain" description="Alpha-D-phosphohexomutase alpha/beta/alpha" evidence="10">
    <location>
        <begin position="11"/>
        <end position="139"/>
    </location>
</feature>
<evidence type="ECO:0000256" key="1">
    <source>
        <dbReference type="ARBA" id="ARBA00010231"/>
    </source>
</evidence>
<dbReference type="GO" id="GO:0004615">
    <property type="term" value="F:phosphomannomutase activity"/>
    <property type="evidence" value="ECO:0007669"/>
    <property type="project" value="TreeGrafter"/>
</dbReference>
<dbReference type="FunFam" id="3.40.120.10:FF:000001">
    <property type="entry name" value="Phosphoglucosamine mutase"/>
    <property type="match status" value="1"/>
</dbReference>
<evidence type="ECO:0000259" key="10">
    <source>
        <dbReference type="Pfam" id="PF02878"/>
    </source>
</evidence>
<dbReference type="FunFam" id="3.30.310.50:FF:000001">
    <property type="entry name" value="Phosphoglucosamine mutase"/>
    <property type="match status" value="1"/>
</dbReference>
<keyword evidence="14" id="KW-1185">Reference proteome</keyword>
<dbReference type="PRINTS" id="PR00509">
    <property type="entry name" value="PGMPMM"/>
</dbReference>
<evidence type="ECO:0000256" key="4">
    <source>
        <dbReference type="ARBA" id="ARBA00022842"/>
    </source>
</evidence>
<dbReference type="Proteomes" id="UP000305709">
    <property type="component" value="Unassembled WGS sequence"/>
</dbReference>
<comment type="caution">
    <text evidence="13">The sequence shown here is derived from an EMBL/GenBank/DDBJ whole genome shotgun (WGS) entry which is preliminary data.</text>
</comment>
<dbReference type="GO" id="GO:0005975">
    <property type="term" value="P:carbohydrate metabolic process"/>
    <property type="evidence" value="ECO:0007669"/>
    <property type="project" value="InterPro"/>
</dbReference>
<keyword evidence="5 8" id="KW-0413">Isomerase</keyword>
<evidence type="ECO:0000256" key="5">
    <source>
        <dbReference type="ARBA" id="ARBA00023235"/>
    </source>
</evidence>
<dbReference type="InterPro" id="IPR005845">
    <property type="entry name" value="A-D-PHexomutase_a/b/a-II"/>
</dbReference>
<protein>
    <recommendedName>
        <fullName evidence="7 8">Phosphoglucosamine mutase</fullName>
        <ecNumber evidence="6 8">5.4.2.10</ecNumber>
    </recommendedName>
</protein>
<evidence type="ECO:0000259" key="12">
    <source>
        <dbReference type="Pfam" id="PF02880"/>
    </source>
</evidence>
<comment type="PTM">
    <text evidence="8">Activated by phosphorylation.</text>
</comment>
<gene>
    <name evidence="8" type="primary">glmM</name>
    <name evidence="13" type="ORF">FHG71_02280</name>
</gene>
<dbReference type="SUPFAM" id="SSF53738">
    <property type="entry name" value="Phosphoglucomutase, first 3 domains"/>
    <property type="match status" value="3"/>
</dbReference>
<evidence type="ECO:0000256" key="7">
    <source>
        <dbReference type="ARBA" id="ARBA00068193"/>
    </source>
</evidence>
<feature type="binding site" evidence="8">
    <location>
        <position position="248"/>
    </location>
    <ligand>
        <name>Mg(2+)</name>
        <dbReference type="ChEBI" id="CHEBI:18420"/>
    </ligand>
</feature>
<dbReference type="Pfam" id="PF02880">
    <property type="entry name" value="PGM_PMM_III"/>
    <property type="match status" value="1"/>
</dbReference>
<sequence>MVKARVSVMMRIFGTDGVRGRANSWPMTAELALRLGQIAGLHFTRSDRRHTVVIGKDTRISGYMIENALVAGFTAAGMDVVLTGPLPTPAIGMLTRSMRADAGVMISASHNVYSDNGIKLFGPDGYKLSDEDEAAIEAGLQLSPAMAEPSRIGRAQRIDGAGDRYIEFAKRTIPRDLRLDGLKVVIDAANGAAYRVAPRLIWELGAEVIEVGTAPDGLNINEACGSTAPEAACEAVRMHGADLGIALDGDADRVHLIDETGRVIDGDQLMAAIAEEALARGALAGRTVVATVMSNIGLERHLAGLGISLHRTKVGDRYVVEEMRRLGANVGGEQSGHIILSDHTTTGDGLIAALQALAAMRRSGQTASKSLARFKPLPQVLRNVRVADGARPLDQERVRRAIDAAKSELGASGRILVRPSGTEPVIRIMAEGEDADLLARMADEIGAALVGVPAILRGVADPAVRLSA</sequence>
<dbReference type="InterPro" id="IPR005841">
    <property type="entry name" value="Alpha-D-phosphohexomutase_SF"/>
</dbReference>
<dbReference type="EC" id="5.4.2.10" evidence="6 8"/>
<dbReference type="CDD" id="cd05802">
    <property type="entry name" value="GlmM"/>
    <property type="match status" value="1"/>
</dbReference>
<dbReference type="PANTHER" id="PTHR42946">
    <property type="entry name" value="PHOSPHOHEXOSE MUTASE"/>
    <property type="match status" value="1"/>
</dbReference>
<evidence type="ECO:0000313" key="14">
    <source>
        <dbReference type="Proteomes" id="UP000305709"/>
    </source>
</evidence>
<feature type="domain" description="Alpha-D-phosphohexomutase alpha/beta/alpha" evidence="11">
    <location>
        <begin position="164"/>
        <end position="261"/>
    </location>
</feature>
<proteinExistence type="inferred from homology"/>
<dbReference type="InterPro" id="IPR050060">
    <property type="entry name" value="Phosphoglucosamine_mutase"/>
</dbReference>
<evidence type="ECO:0000256" key="8">
    <source>
        <dbReference type="HAMAP-Rule" id="MF_01554"/>
    </source>
</evidence>
<dbReference type="GO" id="GO:0009252">
    <property type="term" value="P:peptidoglycan biosynthetic process"/>
    <property type="evidence" value="ECO:0007669"/>
    <property type="project" value="TreeGrafter"/>
</dbReference>
<keyword evidence="3 8" id="KW-0479">Metal-binding</keyword>
<dbReference type="OrthoDB" id="9803322at2"/>
<dbReference type="Gene3D" id="3.30.310.50">
    <property type="entry name" value="Alpha-D-phosphohexomutase, C-terminal domain"/>
    <property type="match status" value="1"/>
</dbReference>
<dbReference type="GO" id="GO:0006048">
    <property type="term" value="P:UDP-N-acetylglucosamine biosynthetic process"/>
    <property type="evidence" value="ECO:0007669"/>
    <property type="project" value="TreeGrafter"/>
</dbReference>